<accession>A0A842HGI4</accession>
<evidence type="ECO:0000313" key="1">
    <source>
        <dbReference type="EMBL" id="MBC2594361.1"/>
    </source>
</evidence>
<organism evidence="1 2">
    <name type="scientific">Ruficoccus amylovorans</name>
    <dbReference type="NCBI Taxonomy" id="1804625"/>
    <lineage>
        <taxon>Bacteria</taxon>
        <taxon>Pseudomonadati</taxon>
        <taxon>Verrucomicrobiota</taxon>
        <taxon>Opitutia</taxon>
        <taxon>Puniceicoccales</taxon>
        <taxon>Cerasicoccaceae</taxon>
        <taxon>Ruficoccus</taxon>
    </lineage>
</organism>
<dbReference type="EMBL" id="JACHVB010000021">
    <property type="protein sequence ID" value="MBC2594361.1"/>
    <property type="molecule type" value="Genomic_DNA"/>
</dbReference>
<comment type="caution">
    <text evidence="1">The sequence shown here is derived from an EMBL/GenBank/DDBJ whole genome shotgun (WGS) entry which is preliminary data.</text>
</comment>
<proteinExistence type="predicted"/>
<protein>
    <submittedName>
        <fullName evidence="1">Uncharacterized protein</fullName>
    </submittedName>
</protein>
<sequence>MKNLAQARANATGHAYMQWLDALSEGRSLQDEARLGERSFRQLAEACESPRQFAMLVEALDQHAKENPDDANGFTRLAEQVNDSPYDLGEWVEALEYFYDWLEQNQRTGAFSTMLGYLGCSVESLPSLAEKPPLRDLVSDMLDEYGFQG</sequence>
<keyword evidence="2" id="KW-1185">Reference proteome</keyword>
<dbReference type="AlphaFoldDB" id="A0A842HGI4"/>
<dbReference type="RefSeq" id="WP_185675345.1">
    <property type="nucleotide sequence ID" value="NZ_JACHVB010000021.1"/>
</dbReference>
<reference evidence="1 2" key="1">
    <citation type="submission" date="2020-07" db="EMBL/GenBank/DDBJ databases">
        <authorList>
            <person name="Feng X."/>
        </authorList>
    </citation>
    <scope>NUCLEOTIDE SEQUENCE [LARGE SCALE GENOMIC DNA]</scope>
    <source>
        <strain evidence="1 2">JCM31066</strain>
    </source>
</reference>
<dbReference type="Proteomes" id="UP000546464">
    <property type="component" value="Unassembled WGS sequence"/>
</dbReference>
<name>A0A842HGI4_9BACT</name>
<gene>
    <name evidence="1" type="ORF">H5P28_08835</name>
</gene>
<evidence type="ECO:0000313" key="2">
    <source>
        <dbReference type="Proteomes" id="UP000546464"/>
    </source>
</evidence>